<reference evidence="1" key="1">
    <citation type="submission" date="2014-11" db="EMBL/GenBank/DDBJ databases">
        <authorList>
            <person name="Amaro Gonzalez C."/>
        </authorList>
    </citation>
    <scope>NUCLEOTIDE SEQUENCE</scope>
</reference>
<reference evidence="1" key="2">
    <citation type="journal article" date="2015" name="Fish Shellfish Immunol.">
        <title>Early steps in the European eel (Anguilla anguilla)-Vibrio vulnificus interaction in the gills: Role of the RtxA13 toxin.</title>
        <authorList>
            <person name="Callol A."/>
            <person name="Pajuelo D."/>
            <person name="Ebbesson L."/>
            <person name="Teles M."/>
            <person name="MacKenzie S."/>
            <person name="Amaro C."/>
        </authorList>
    </citation>
    <scope>NUCLEOTIDE SEQUENCE</scope>
</reference>
<evidence type="ECO:0000313" key="1">
    <source>
        <dbReference type="EMBL" id="JAH18719.1"/>
    </source>
</evidence>
<dbReference type="AlphaFoldDB" id="A0A0E9QPI0"/>
<accession>A0A0E9QPI0</accession>
<dbReference type="EMBL" id="GBXM01089858">
    <property type="protein sequence ID" value="JAH18719.1"/>
    <property type="molecule type" value="Transcribed_RNA"/>
</dbReference>
<name>A0A0E9QPI0_ANGAN</name>
<proteinExistence type="predicted"/>
<dbReference type="EMBL" id="GBXM01108844">
    <property type="protein sequence ID" value="JAG99732.1"/>
    <property type="molecule type" value="Transcribed_RNA"/>
</dbReference>
<protein>
    <submittedName>
        <fullName evidence="1">Uncharacterized protein</fullName>
    </submittedName>
</protein>
<sequence>MLTCLTDRILIAPGDWETPTPEMHHL</sequence>
<organism evidence="1">
    <name type="scientific">Anguilla anguilla</name>
    <name type="common">European freshwater eel</name>
    <name type="synonym">Muraena anguilla</name>
    <dbReference type="NCBI Taxonomy" id="7936"/>
    <lineage>
        <taxon>Eukaryota</taxon>
        <taxon>Metazoa</taxon>
        <taxon>Chordata</taxon>
        <taxon>Craniata</taxon>
        <taxon>Vertebrata</taxon>
        <taxon>Euteleostomi</taxon>
        <taxon>Actinopterygii</taxon>
        <taxon>Neopterygii</taxon>
        <taxon>Teleostei</taxon>
        <taxon>Anguilliformes</taxon>
        <taxon>Anguillidae</taxon>
        <taxon>Anguilla</taxon>
    </lineage>
</organism>